<dbReference type="AlphaFoldDB" id="A0A0M4FR38"/>
<evidence type="ECO:0000313" key="3">
    <source>
        <dbReference type="EMBL" id="ALC81771.1"/>
    </source>
</evidence>
<reference evidence="4" key="1">
    <citation type="submission" date="2015-08" db="EMBL/GenBank/DDBJ databases">
        <title>Genome sequencing project for genomic taxonomy and phylogenomics of Bacillus-like bacteria.</title>
        <authorList>
            <person name="Liu B."/>
            <person name="Wang J."/>
            <person name="Zhu Y."/>
            <person name="Liu G."/>
            <person name="Chen Q."/>
            <person name="Chen Z."/>
            <person name="Lan J."/>
            <person name="Che J."/>
            <person name="Ge C."/>
            <person name="Shi H."/>
            <person name="Pan Z."/>
            <person name="Liu X."/>
        </authorList>
    </citation>
    <scope>NUCLEOTIDE SEQUENCE [LARGE SCALE GENOMIC DNA]</scope>
    <source>
        <strain evidence="4">FJAT-4402</strain>
    </source>
</reference>
<dbReference type="GO" id="GO:0019748">
    <property type="term" value="P:secondary metabolic process"/>
    <property type="evidence" value="ECO:0007669"/>
    <property type="project" value="TreeGrafter"/>
</dbReference>
<dbReference type="Pfam" id="PF04909">
    <property type="entry name" value="Amidohydro_2"/>
    <property type="match status" value="1"/>
</dbReference>
<dbReference type="PANTHER" id="PTHR21240:SF28">
    <property type="entry name" value="ISO-OROTATE DECARBOXYLASE (EUROFUNG)"/>
    <property type="match status" value="1"/>
</dbReference>
<dbReference type="InterPro" id="IPR032466">
    <property type="entry name" value="Metal_Hydrolase"/>
</dbReference>
<dbReference type="SUPFAM" id="SSF51556">
    <property type="entry name" value="Metallo-dependent hydrolases"/>
    <property type="match status" value="1"/>
</dbReference>
<dbReference type="InterPro" id="IPR032465">
    <property type="entry name" value="ACMSD"/>
</dbReference>
<feature type="domain" description="Amidohydrolase-related" evidence="2">
    <location>
        <begin position="3"/>
        <end position="260"/>
    </location>
</feature>
<keyword evidence="4" id="KW-1185">Reference proteome</keyword>
<evidence type="ECO:0000256" key="1">
    <source>
        <dbReference type="ARBA" id="ARBA00023239"/>
    </source>
</evidence>
<dbReference type="PATRIC" id="fig|1441095.3.peg.2042"/>
<dbReference type="GO" id="GO:0016831">
    <property type="term" value="F:carboxy-lyase activity"/>
    <property type="evidence" value="ECO:0007669"/>
    <property type="project" value="InterPro"/>
</dbReference>
<gene>
    <name evidence="3" type="ORF">AM592_09275</name>
</gene>
<name>A0A0M4FR38_9BACI</name>
<keyword evidence="1" id="KW-0456">Lyase</keyword>
<dbReference type="InterPro" id="IPR006680">
    <property type="entry name" value="Amidohydro-rel"/>
</dbReference>
<dbReference type="PANTHER" id="PTHR21240">
    <property type="entry name" value="2-AMINO-3-CARBOXYLMUCONATE-6-SEMIALDEHYDE DECARBOXYLASE"/>
    <property type="match status" value="1"/>
</dbReference>
<dbReference type="STRING" id="1441095.AM592_09275"/>
<dbReference type="GO" id="GO:0016787">
    <property type="term" value="F:hydrolase activity"/>
    <property type="evidence" value="ECO:0007669"/>
    <property type="project" value="UniProtKB-KW"/>
</dbReference>
<dbReference type="RefSeq" id="WP_053603541.1">
    <property type="nucleotide sequence ID" value="NZ_CP012600.1"/>
</dbReference>
<dbReference type="Gene3D" id="3.20.20.140">
    <property type="entry name" value="Metal-dependent hydrolases"/>
    <property type="match status" value="1"/>
</dbReference>
<dbReference type="GO" id="GO:0005737">
    <property type="term" value="C:cytoplasm"/>
    <property type="evidence" value="ECO:0007669"/>
    <property type="project" value="TreeGrafter"/>
</dbReference>
<accession>A0A0M4FR38</accession>
<reference evidence="3 4" key="2">
    <citation type="journal article" date="2016" name="Int. J. Syst. Evol. Microbiol.">
        <title>Bacillus gobiensis sp. nov., isolated from a soil sample.</title>
        <authorList>
            <person name="Liu B."/>
            <person name="Liu G.H."/>
            <person name="Cetin S."/>
            <person name="Schumann P."/>
            <person name="Pan Z.Z."/>
            <person name="Chen Q.Q."/>
        </authorList>
    </citation>
    <scope>NUCLEOTIDE SEQUENCE [LARGE SCALE GENOMIC DNA]</scope>
    <source>
        <strain evidence="3 4">FJAT-4402</strain>
    </source>
</reference>
<evidence type="ECO:0000259" key="2">
    <source>
        <dbReference type="Pfam" id="PF04909"/>
    </source>
</evidence>
<dbReference type="OrthoDB" id="9777673at2"/>
<organism evidence="3 4">
    <name type="scientific">Bacillus gobiensis</name>
    <dbReference type="NCBI Taxonomy" id="1441095"/>
    <lineage>
        <taxon>Bacteria</taxon>
        <taxon>Bacillati</taxon>
        <taxon>Bacillota</taxon>
        <taxon>Bacilli</taxon>
        <taxon>Bacillales</taxon>
        <taxon>Bacillaceae</taxon>
        <taxon>Bacillus</taxon>
    </lineage>
</organism>
<evidence type="ECO:0000313" key="4">
    <source>
        <dbReference type="Proteomes" id="UP000067625"/>
    </source>
</evidence>
<dbReference type="EMBL" id="CP012600">
    <property type="protein sequence ID" value="ALC81771.1"/>
    <property type="molecule type" value="Genomic_DNA"/>
</dbReference>
<proteinExistence type="predicted"/>
<protein>
    <submittedName>
        <fullName evidence="3">Amidohydrolase</fullName>
    </submittedName>
</protein>
<dbReference type="Proteomes" id="UP000067625">
    <property type="component" value="Chromosome"/>
</dbReference>
<sequence length="267" mass="30082">MIIDSHSHVIIPNNKHIEIMKDANVDMTILFSTLIHPEKSESYDEFIEEMGMLQKILNNQINGKEARERSLQELVDTVNRFPERFIGFGPVPVGMSAQDTGEWIESKIVKNNLKGLGEFTLGPNSIKLLQPVFESANELNGLPIWIHTFSPLSINDIKELVELTKQFSKVPVVFGHLGGLNWLETIQMVKDIPNGYLDISAFYTTFALSLAMKEVPDRTMFSSDYPYGDPYLAIEAVKRYAPSKDIERRVLGETIADLLNITVPSPS</sequence>
<keyword evidence="3" id="KW-0378">Hydrolase</keyword>